<feature type="compositionally biased region" description="Low complexity" evidence="1">
    <location>
        <begin position="66"/>
        <end position="82"/>
    </location>
</feature>
<proteinExistence type="predicted"/>
<dbReference type="Proteomes" id="UP000252107">
    <property type="component" value="Unassembled WGS sequence"/>
</dbReference>
<gene>
    <name evidence="2" type="ORF">A6770_21985</name>
</gene>
<feature type="region of interest" description="Disordered" evidence="1">
    <location>
        <begin position="1"/>
        <end position="127"/>
    </location>
</feature>
<dbReference type="AlphaFoldDB" id="A0A367QZ27"/>
<sequence>MVQEKVERESTLSKPVQDKSDTPKAVHSLLPEPSQQLTLEEHRQRHEKVTSNWRNNNVLKSIKARSLSSSIQTQSQVQTEQSPDSQQSKATQEETKVTEGQRQIKEEEEIPLQKQIGQPTRPAKGKTDPKAIIELNKFIELVKNVEKAYSSDNASQIVIRIHNLYYSGARLGFRALLPNADKELEERYKQAGATIKNGLIHHIC</sequence>
<reference evidence="2" key="1">
    <citation type="submission" date="2016-04" db="EMBL/GenBank/DDBJ databases">
        <authorList>
            <person name="Tabuchi Yagui T.R."/>
        </authorList>
    </citation>
    <scope>NUCLEOTIDE SEQUENCE [LARGE SCALE GENOMIC DNA]</scope>
    <source>
        <strain evidence="2">NIES-26</strain>
    </source>
</reference>
<comment type="caution">
    <text evidence="2">The sequence shown here is derived from an EMBL/GenBank/DDBJ whole genome shotgun (WGS) entry which is preliminary data.</text>
</comment>
<feature type="compositionally biased region" description="Polar residues" evidence="1">
    <location>
        <begin position="50"/>
        <end position="59"/>
    </location>
</feature>
<name>A0A367QZ27_9NOSO</name>
<organism evidence="2 3">
    <name type="scientific">Nostoc minutum NIES-26</name>
    <dbReference type="NCBI Taxonomy" id="1844469"/>
    <lineage>
        <taxon>Bacteria</taxon>
        <taxon>Bacillati</taxon>
        <taxon>Cyanobacteriota</taxon>
        <taxon>Cyanophyceae</taxon>
        <taxon>Nostocales</taxon>
        <taxon>Nostocaceae</taxon>
        <taxon>Nostoc</taxon>
    </lineage>
</organism>
<accession>A0A367QZ27</accession>
<feature type="compositionally biased region" description="Basic and acidic residues" evidence="1">
    <location>
        <begin position="1"/>
        <end position="24"/>
    </location>
</feature>
<evidence type="ECO:0000313" key="3">
    <source>
        <dbReference type="Proteomes" id="UP000252107"/>
    </source>
</evidence>
<dbReference type="EMBL" id="LXQD01000293">
    <property type="protein sequence ID" value="RCJ29405.1"/>
    <property type="molecule type" value="Genomic_DNA"/>
</dbReference>
<evidence type="ECO:0000256" key="1">
    <source>
        <dbReference type="SAM" id="MobiDB-lite"/>
    </source>
</evidence>
<protein>
    <submittedName>
        <fullName evidence="2">Uncharacterized protein</fullName>
    </submittedName>
</protein>
<evidence type="ECO:0000313" key="2">
    <source>
        <dbReference type="EMBL" id="RCJ29405.1"/>
    </source>
</evidence>
<feature type="compositionally biased region" description="Basic and acidic residues" evidence="1">
    <location>
        <begin position="39"/>
        <end position="49"/>
    </location>
</feature>
<feature type="compositionally biased region" description="Basic and acidic residues" evidence="1">
    <location>
        <begin position="91"/>
        <end position="105"/>
    </location>
</feature>
<keyword evidence="3" id="KW-1185">Reference proteome</keyword>